<dbReference type="Gene3D" id="3.30.70.100">
    <property type="match status" value="1"/>
</dbReference>
<dbReference type="RefSeq" id="WP_166948545.1">
    <property type="nucleotide sequence ID" value="NZ_JAASQI010000001.1"/>
</dbReference>
<dbReference type="InterPro" id="IPR010753">
    <property type="entry name" value="DUF1330"/>
</dbReference>
<dbReference type="PANTHER" id="PTHR41521">
    <property type="match status" value="1"/>
</dbReference>
<proteinExistence type="predicted"/>
<dbReference type="Proteomes" id="UP001429580">
    <property type="component" value="Unassembled WGS sequence"/>
</dbReference>
<reference evidence="2 3" key="1">
    <citation type="submission" date="2020-03" db="EMBL/GenBank/DDBJ databases">
        <title>Genomic Encyclopedia of Type Strains, Phase IV (KMG-IV): sequencing the most valuable type-strain genomes for metagenomic binning, comparative biology and taxonomic classification.</title>
        <authorList>
            <person name="Goeker M."/>
        </authorList>
    </citation>
    <scope>NUCLEOTIDE SEQUENCE [LARGE SCALE GENOMIC DNA]</scope>
    <source>
        <strain evidence="2 3">DSM 103870</strain>
    </source>
</reference>
<name>A0ABX0UV01_9HYPH</name>
<evidence type="ECO:0000313" key="2">
    <source>
        <dbReference type="EMBL" id="NIJ56792.1"/>
    </source>
</evidence>
<protein>
    <submittedName>
        <fullName evidence="2">Uncharacterized protein (DUF1330 family)</fullName>
    </submittedName>
</protein>
<comment type="caution">
    <text evidence="2">The sequence shown here is derived from an EMBL/GenBank/DDBJ whole genome shotgun (WGS) entry which is preliminary data.</text>
</comment>
<sequence length="96" mass="10694">MAKGYLIARIDVTDPDQFAVYAKLAAGASARHGARALVRGGRFETLEGAPRERNVILEFDSFEKARDYYYSDDYQAAKQERENASVAEFVVVEGVD</sequence>
<feature type="domain" description="DUF1330" evidence="1">
    <location>
        <begin position="3"/>
        <end position="95"/>
    </location>
</feature>
<keyword evidence="3" id="KW-1185">Reference proteome</keyword>
<organism evidence="2 3">
    <name type="scientific">Pseudochelatococcus lubricantis</name>
    <dbReference type="NCBI Taxonomy" id="1538102"/>
    <lineage>
        <taxon>Bacteria</taxon>
        <taxon>Pseudomonadati</taxon>
        <taxon>Pseudomonadota</taxon>
        <taxon>Alphaproteobacteria</taxon>
        <taxon>Hyphomicrobiales</taxon>
        <taxon>Chelatococcaceae</taxon>
        <taxon>Pseudochelatococcus</taxon>
    </lineage>
</organism>
<dbReference type="InterPro" id="IPR011008">
    <property type="entry name" value="Dimeric_a/b-barrel"/>
</dbReference>
<dbReference type="EMBL" id="JAASQI010000001">
    <property type="protein sequence ID" value="NIJ56792.1"/>
    <property type="molecule type" value="Genomic_DNA"/>
</dbReference>
<dbReference type="SUPFAM" id="SSF54909">
    <property type="entry name" value="Dimeric alpha+beta barrel"/>
    <property type="match status" value="1"/>
</dbReference>
<gene>
    <name evidence="2" type="ORF">FHS82_000605</name>
</gene>
<accession>A0ABX0UV01</accession>
<dbReference type="PANTHER" id="PTHR41521:SF4">
    <property type="entry name" value="BLR0684 PROTEIN"/>
    <property type="match status" value="1"/>
</dbReference>
<evidence type="ECO:0000313" key="3">
    <source>
        <dbReference type="Proteomes" id="UP001429580"/>
    </source>
</evidence>
<dbReference type="Pfam" id="PF07045">
    <property type="entry name" value="DUF1330"/>
    <property type="match status" value="1"/>
</dbReference>
<evidence type="ECO:0000259" key="1">
    <source>
        <dbReference type="Pfam" id="PF07045"/>
    </source>
</evidence>